<dbReference type="InterPro" id="IPR052178">
    <property type="entry name" value="Sec_Metab_Biosynth_SDR"/>
</dbReference>
<dbReference type="Proteomes" id="UP001138500">
    <property type="component" value="Unassembled WGS sequence"/>
</dbReference>
<sequence>MAQKVALITAGTAGLGAAVARVLAPDFRLVINYANNQTRAKSFLDELHNLPSAPSATQSPRFEAIRADVGSRSEIQRLVQETVAKFGRLDVVISNAGWTRVTNFANLDEGLEDDDWSRCFLYNVQAHLWLCHAAKAELEKNEGAFITTASVAGVKPSGSSLPYAVTKAAAIHLSKSLAVICAPRIRVNSVSPGLLLTEWGLKFGHQKIDMATAATKLKRLATVEDVANQVRVLATTESITGQNFVIDSAILAAFFGTSQATALPPVQARKEAKIDAFDSTCLYLCTKINWTGVCKNVCGSTGLCINLPSELAGKASSLGPSEGISGVQLFSASDCAETGDYIQSEDASQVQYPGFSDLSTFQNGKFDKNVRSFITY</sequence>
<keyword evidence="6" id="KW-1185">Reference proteome</keyword>
<accession>A0A9W7W7I3</accession>
<dbReference type="PANTHER" id="PTHR43618:SF13">
    <property type="entry name" value="CHAIN DEHYDROGENASE, PUTATIVE (AFU_ORTHOLOGUE AFUA_1G17650)-RELATED"/>
    <property type="match status" value="1"/>
</dbReference>
<dbReference type="Gene3D" id="3.40.50.720">
    <property type="entry name" value="NAD(P)-binding Rossmann-like Domain"/>
    <property type="match status" value="1"/>
</dbReference>
<reference evidence="5 6" key="2">
    <citation type="journal article" date="2021" name="Curr. Genet.">
        <title>Genetic response to nitrogen starvation in the aggressive Eucalyptus foliar pathogen Teratosphaeria destructans.</title>
        <authorList>
            <person name="Havenga M."/>
            <person name="Wingfield B.D."/>
            <person name="Wingfield M.J."/>
            <person name="Dreyer L.L."/>
            <person name="Roets F."/>
            <person name="Aylward J."/>
        </authorList>
    </citation>
    <scope>NUCLEOTIDE SEQUENCE [LARGE SCALE GENOMIC DNA]</scope>
    <source>
        <strain evidence="5">CMW44962</strain>
    </source>
</reference>
<evidence type="ECO:0000256" key="1">
    <source>
        <dbReference type="ARBA" id="ARBA00006484"/>
    </source>
</evidence>
<organism evidence="5 6">
    <name type="scientific">Teratosphaeria destructans</name>
    <dbReference type="NCBI Taxonomy" id="418781"/>
    <lineage>
        <taxon>Eukaryota</taxon>
        <taxon>Fungi</taxon>
        <taxon>Dikarya</taxon>
        <taxon>Ascomycota</taxon>
        <taxon>Pezizomycotina</taxon>
        <taxon>Dothideomycetes</taxon>
        <taxon>Dothideomycetidae</taxon>
        <taxon>Mycosphaerellales</taxon>
        <taxon>Teratosphaeriaceae</taxon>
        <taxon>Teratosphaeria</taxon>
    </lineage>
</organism>
<reference evidence="5 6" key="1">
    <citation type="journal article" date="2018" name="IMA Fungus">
        <title>IMA Genome-F 10: Nine draft genome sequences of Claviceps purpurea s.lat., including C. arundinis, C. humidiphila, and C. cf. spartinae, pseudomolecules for the pitch canker pathogen Fusarium circinatum, draft genome of Davidsoniella eucalypti, Grosmannia galeiformis, Quambalaria eucalypti, and Teratosphaeria destructans.</title>
        <authorList>
            <person name="Wingfield B.D."/>
            <person name="Liu M."/>
            <person name="Nguyen H.D."/>
            <person name="Lane F.A."/>
            <person name="Morgan S.W."/>
            <person name="De Vos L."/>
            <person name="Wilken P.M."/>
            <person name="Duong T.A."/>
            <person name="Aylward J."/>
            <person name="Coetzee M.P."/>
            <person name="Dadej K."/>
            <person name="De Beer Z.W."/>
            <person name="Findlay W."/>
            <person name="Havenga M."/>
            <person name="Kolarik M."/>
            <person name="Menzies J.G."/>
            <person name="Naidoo K."/>
            <person name="Pochopski O."/>
            <person name="Shoukouhi P."/>
            <person name="Santana Q.C."/>
            <person name="Seifert K.A."/>
            <person name="Soal N."/>
            <person name="Steenkamp E.T."/>
            <person name="Tatham C.T."/>
            <person name="van der Nest M.A."/>
            <person name="Wingfield M.J."/>
        </authorList>
    </citation>
    <scope>NUCLEOTIDE SEQUENCE [LARGE SCALE GENOMIC DNA]</scope>
    <source>
        <strain evidence="5">CMW44962</strain>
    </source>
</reference>
<keyword evidence="2" id="KW-0521">NADP</keyword>
<evidence type="ECO:0000313" key="5">
    <source>
        <dbReference type="EMBL" id="KAH9845822.1"/>
    </source>
</evidence>
<name>A0A9W7W7I3_9PEZI</name>
<dbReference type="AlphaFoldDB" id="A0A9W7W7I3"/>
<dbReference type="OrthoDB" id="37659at2759"/>
<dbReference type="EMBL" id="RIBY02000001">
    <property type="protein sequence ID" value="KAH9845822.1"/>
    <property type="molecule type" value="Genomic_DNA"/>
</dbReference>
<dbReference type="InterPro" id="IPR002347">
    <property type="entry name" value="SDR_fam"/>
</dbReference>
<keyword evidence="3" id="KW-0560">Oxidoreductase</keyword>
<dbReference type="GO" id="GO:0016491">
    <property type="term" value="F:oxidoreductase activity"/>
    <property type="evidence" value="ECO:0007669"/>
    <property type="project" value="UniProtKB-KW"/>
</dbReference>
<dbReference type="InterPro" id="IPR020904">
    <property type="entry name" value="Sc_DH/Rdtase_CS"/>
</dbReference>
<evidence type="ECO:0000256" key="2">
    <source>
        <dbReference type="ARBA" id="ARBA00022857"/>
    </source>
</evidence>
<comment type="caution">
    <text evidence="5">The sequence shown here is derived from an EMBL/GenBank/DDBJ whole genome shotgun (WGS) entry which is preliminary data.</text>
</comment>
<gene>
    <name evidence="5" type="ORF">Tdes44962_MAKER00032</name>
</gene>
<dbReference type="PANTHER" id="PTHR43618">
    <property type="entry name" value="7-ALPHA-HYDROXYSTEROID DEHYDROGENASE"/>
    <property type="match status" value="1"/>
</dbReference>
<dbReference type="InterPro" id="IPR036291">
    <property type="entry name" value="NAD(P)-bd_dom_sf"/>
</dbReference>
<dbReference type="PRINTS" id="PR00081">
    <property type="entry name" value="GDHRDH"/>
</dbReference>
<dbReference type="PRINTS" id="PR00080">
    <property type="entry name" value="SDRFAMILY"/>
</dbReference>
<dbReference type="PROSITE" id="PS00061">
    <property type="entry name" value="ADH_SHORT"/>
    <property type="match status" value="1"/>
</dbReference>
<dbReference type="CDD" id="cd05233">
    <property type="entry name" value="SDR_c"/>
    <property type="match status" value="1"/>
</dbReference>
<evidence type="ECO:0000313" key="6">
    <source>
        <dbReference type="Proteomes" id="UP001138500"/>
    </source>
</evidence>
<proteinExistence type="inferred from homology"/>
<comment type="similarity">
    <text evidence="1 4">Belongs to the short-chain dehydrogenases/reductases (SDR) family.</text>
</comment>
<evidence type="ECO:0000256" key="3">
    <source>
        <dbReference type="ARBA" id="ARBA00023002"/>
    </source>
</evidence>
<evidence type="ECO:0000256" key="4">
    <source>
        <dbReference type="RuleBase" id="RU000363"/>
    </source>
</evidence>
<dbReference type="SUPFAM" id="SSF51735">
    <property type="entry name" value="NAD(P)-binding Rossmann-fold domains"/>
    <property type="match status" value="1"/>
</dbReference>
<protein>
    <submittedName>
        <fullName evidence="5">Granaticin polyketide synthase putative ketoacyl reductase 2</fullName>
    </submittedName>
</protein>
<dbReference type="Pfam" id="PF00106">
    <property type="entry name" value="adh_short"/>
    <property type="match status" value="1"/>
</dbReference>